<dbReference type="EMBL" id="LJEB01000003">
    <property type="protein sequence ID" value="KPR57692.1"/>
    <property type="molecule type" value="Genomic_DNA"/>
</dbReference>
<keyword evidence="2" id="KW-1133">Transmembrane helix</keyword>
<dbReference type="InterPro" id="IPR009576">
    <property type="entry name" value="Biofilm_formation_YgiB"/>
</dbReference>
<evidence type="ECO:0000256" key="1">
    <source>
        <dbReference type="SAM" id="MobiDB-lite"/>
    </source>
</evidence>
<feature type="compositionally biased region" description="Low complexity" evidence="1">
    <location>
        <begin position="203"/>
        <end position="213"/>
    </location>
</feature>
<reference evidence="4" key="1">
    <citation type="submission" date="2015-09" db="EMBL/GenBank/DDBJ databases">
        <title>Prevalence of NDMs in South Africa.</title>
        <authorList>
            <person name="Osei Sekyere J."/>
            <person name="Govinden U."/>
            <person name="Essack S."/>
            <person name="Haldorsen B."/>
            <person name="Samuelsen O."/>
            <person name="Aasnaes B."/>
            <person name="Sundsfjord A."/>
        </authorList>
    </citation>
    <scope>NUCLEOTIDE SEQUENCE [LARGE SCALE GENOMIC DNA]</scope>
    <source>
        <strain evidence="4">ST62:944112508</strain>
    </source>
</reference>
<dbReference type="Proteomes" id="UP000050520">
    <property type="component" value="Unassembled WGS sequence"/>
</dbReference>
<feature type="region of interest" description="Disordered" evidence="1">
    <location>
        <begin position="1"/>
        <end position="20"/>
    </location>
</feature>
<organism evidence="3 4">
    <name type="scientific">Citrobacter freundii</name>
    <dbReference type="NCBI Taxonomy" id="546"/>
    <lineage>
        <taxon>Bacteria</taxon>
        <taxon>Pseudomonadati</taxon>
        <taxon>Pseudomonadota</taxon>
        <taxon>Gammaproteobacteria</taxon>
        <taxon>Enterobacterales</taxon>
        <taxon>Enterobacteriaceae</taxon>
        <taxon>Citrobacter</taxon>
        <taxon>Citrobacter freundii complex</taxon>
    </lineage>
</organism>
<reference evidence="3 4" key="2">
    <citation type="journal article" date="2017" name="PLoS ONE">
        <title>Genomic and phenotypic characterisation of fluoroquinolone resistance mechanisms in Enterobacteriaceae in Durban, South Africa.</title>
        <authorList>
            <person name="Osei Sekyere J."/>
            <person name="Amoako D.G."/>
        </authorList>
    </citation>
    <scope>NUCLEOTIDE SEQUENCE [LARGE SCALE GENOMIC DNA]</scope>
    <source>
        <strain evidence="3 4">ST62:944112508</strain>
    </source>
</reference>
<gene>
    <name evidence="3" type="ORF">AN672_00180</name>
</gene>
<comment type="caution">
    <text evidence="3">The sequence shown here is derived from an EMBL/GenBank/DDBJ whole genome shotgun (WGS) entry which is preliminary data.</text>
</comment>
<feature type="region of interest" description="Disordered" evidence="1">
    <location>
        <begin position="194"/>
        <end position="213"/>
    </location>
</feature>
<dbReference type="AlphaFoldDB" id="A0AA40NPX5"/>
<evidence type="ECO:0000313" key="3">
    <source>
        <dbReference type="EMBL" id="KPR57692.1"/>
    </source>
</evidence>
<keyword evidence="2" id="KW-0472">Membrane</keyword>
<sequence length="213" mass="23264">MARKRKSGNKNRTSGHSAITRIDRPVNPFVRKRSRYSGKYLTLAIMGGAAFFILKGCSDDAGADNDGDGTFYSAVSDCIDDGNSAAVCADGWNSAKSEFYSNLPMQMSSESCQKQFGNCYLDSTDHSWVPVFAGFLLSRVVRKDRDEQYVYHSGGSSYVSRPVWRTTSGDYSWRSGSGKNDTATSHSYTTKKVSTVSRGGYGRSSSARGHWGG</sequence>
<proteinExistence type="predicted"/>
<name>A0AA40NPX5_CITFR</name>
<keyword evidence="2" id="KW-0812">Transmembrane</keyword>
<accession>A0AA40NPX5</accession>
<evidence type="ECO:0000256" key="2">
    <source>
        <dbReference type="SAM" id="Phobius"/>
    </source>
</evidence>
<protein>
    <recommendedName>
        <fullName evidence="5">DUF1190 domain-containing protein</fullName>
    </recommendedName>
</protein>
<evidence type="ECO:0000313" key="4">
    <source>
        <dbReference type="Proteomes" id="UP000050520"/>
    </source>
</evidence>
<dbReference type="Pfam" id="PF06693">
    <property type="entry name" value="DUF1190"/>
    <property type="match status" value="1"/>
</dbReference>
<dbReference type="RefSeq" id="WP_057063026.1">
    <property type="nucleotide sequence ID" value="NZ_CABDWZ010000001.1"/>
</dbReference>
<evidence type="ECO:0008006" key="5">
    <source>
        <dbReference type="Google" id="ProtNLM"/>
    </source>
</evidence>
<feature type="transmembrane region" description="Helical" evidence="2">
    <location>
        <begin position="40"/>
        <end position="56"/>
    </location>
</feature>